<dbReference type="GO" id="GO:0051539">
    <property type="term" value="F:4 iron, 4 sulfur cluster binding"/>
    <property type="evidence" value="ECO:0007669"/>
    <property type="project" value="UniProtKB-KW"/>
</dbReference>
<dbReference type="Pfam" id="PF12831">
    <property type="entry name" value="FAD_oxidored"/>
    <property type="match status" value="1"/>
</dbReference>
<dbReference type="RefSeq" id="WP_184731234.1">
    <property type="nucleotide sequence ID" value="NZ_JACHIW010000002.1"/>
</dbReference>
<comment type="caution">
    <text evidence="6">The sequence shown here is derived from an EMBL/GenBank/DDBJ whole genome shotgun (WGS) entry which is preliminary data.</text>
</comment>
<keyword evidence="1" id="KW-0004">4Fe-4S</keyword>
<name>A0A840QF56_9PSEU</name>
<evidence type="ECO:0000313" key="6">
    <source>
        <dbReference type="EMBL" id="MBB5159056.1"/>
    </source>
</evidence>
<dbReference type="InterPro" id="IPR036188">
    <property type="entry name" value="FAD/NAD-bd_sf"/>
</dbReference>
<dbReference type="PANTHER" id="PTHR43498">
    <property type="entry name" value="FERREDOXIN:COB-COM HETERODISULFIDE REDUCTASE SUBUNIT A"/>
    <property type="match status" value="1"/>
</dbReference>
<dbReference type="Proteomes" id="UP000584374">
    <property type="component" value="Unassembled WGS sequence"/>
</dbReference>
<proteinExistence type="predicted"/>
<evidence type="ECO:0000256" key="5">
    <source>
        <dbReference type="ARBA" id="ARBA00023014"/>
    </source>
</evidence>
<keyword evidence="4" id="KW-0408">Iron</keyword>
<evidence type="ECO:0000256" key="1">
    <source>
        <dbReference type="ARBA" id="ARBA00022485"/>
    </source>
</evidence>
<evidence type="ECO:0000256" key="4">
    <source>
        <dbReference type="ARBA" id="ARBA00023004"/>
    </source>
</evidence>
<gene>
    <name evidence="6" type="ORF">BJ970_006655</name>
</gene>
<dbReference type="AlphaFoldDB" id="A0A840QF56"/>
<dbReference type="SUPFAM" id="SSF51905">
    <property type="entry name" value="FAD/NAD(P)-binding domain"/>
    <property type="match status" value="1"/>
</dbReference>
<dbReference type="GO" id="GO:0016491">
    <property type="term" value="F:oxidoreductase activity"/>
    <property type="evidence" value="ECO:0007669"/>
    <property type="project" value="UniProtKB-KW"/>
</dbReference>
<keyword evidence="5" id="KW-0411">Iron-sulfur</keyword>
<reference evidence="6 7" key="1">
    <citation type="submission" date="2020-08" db="EMBL/GenBank/DDBJ databases">
        <title>Sequencing the genomes of 1000 actinobacteria strains.</title>
        <authorList>
            <person name="Klenk H.-P."/>
        </authorList>
    </citation>
    <scope>NUCLEOTIDE SEQUENCE [LARGE SCALE GENOMIC DNA]</scope>
    <source>
        <strain evidence="6 7">DSM 45584</strain>
    </source>
</reference>
<keyword evidence="2" id="KW-0479">Metal-binding</keyword>
<dbReference type="Gene3D" id="3.50.50.60">
    <property type="entry name" value="FAD/NAD(P)-binding domain"/>
    <property type="match status" value="1"/>
</dbReference>
<keyword evidence="7" id="KW-1185">Reference proteome</keyword>
<evidence type="ECO:0000256" key="2">
    <source>
        <dbReference type="ARBA" id="ARBA00022723"/>
    </source>
</evidence>
<dbReference type="PRINTS" id="PR00411">
    <property type="entry name" value="PNDRDTASEI"/>
</dbReference>
<organism evidence="6 7">
    <name type="scientific">Saccharopolyspora phatthalungensis</name>
    <dbReference type="NCBI Taxonomy" id="664693"/>
    <lineage>
        <taxon>Bacteria</taxon>
        <taxon>Bacillati</taxon>
        <taxon>Actinomycetota</taxon>
        <taxon>Actinomycetes</taxon>
        <taxon>Pseudonocardiales</taxon>
        <taxon>Pseudonocardiaceae</taxon>
        <taxon>Saccharopolyspora</taxon>
    </lineage>
</organism>
<evidence type="ECO:0000313" key="7">
    <source>
        <dbReference type="Proteomes" id="UP000584374"/>
    </source>
</evidence>
<evidence type="ECO:0000256" key="3">
    <source>
        <dbReference type="ARBA" id="ARBA00023002"/>
    </source>
</evidence>
<dbReference type="InterPro" id="IPR039650">
    <property type="entry name" value="HdrA-like"/>
</dbReference>
<dbReference type="PANTHER" id="PTHR43498:SF1">
    <property type="entry name" value="COB--COM HETERODISULFIDE REDUCTASE IRON-SULFUR SUBUNIT A"/>
    <property type="match status" value="1"/>
</dbReference>
<sequence length="464" mass="48497">MHEQRTDVDANIDATAATDVEADVVVVGGGSAGIAAAVSASEEGARTLLLESSGSVGGTLAWQLLEHSAGFHDVRGNQVVGGFGQRLVDRLVRGGGSPGHVRDDVGYTATRTPVDHAELALTESIMLAEAGVEVWLQSGPHAIHRAGDVIEFLAVHTPNGPRRVRAPVIIDASGDAVVASLAGVPMQPDTADTQPASLLFKLGGVDVGALLDYLREHPSEVRPGSTLGYGTDEHANVWGLGELLSAGYTSGKLGLRRTELHLAAWPQRGEVVVNATRTPVRSGDGWAGAAHAQLSHQVLQFVRWMREDVPGFAHCHLTAVGDRVGIRESRRVVGVYTMTGDDVRCGARFDDSIGCGAFPIDIHSADRPGLSHTDAVGAGFEIPARILFVPACANLVVAGRCLSSTHEANGSLRITATCFVTGEAAGVAAALAVEHGIHPEKGDYDLLRQRLLARDAIVSLNGGS</sequence>
<accession>A0A840QF56</accession>
<evidence type="ECO:0008006" key="8">
    <source>
        <dbReference type="Google" id="ProtNLM"/>
    </source>
</evidence>
<keyword evidence="3" id="KW-0560">Oxidoreductase</keyword>
<dbReference type="EMBL" id="JACHIW010000002">
    <property type="protein sequence ID" value="MBB5159056.1"/>
    <property type="molecule type" value="Genomic_DNA"/>
</dbReference>
<dbReference type="GO" id="GO:0046872">
    <property type="term" value="F:metal ion binding"/>
    <property type="evidence" value="ECO:0007669"/>
    <property type="project" value="UniProtKB-KW"/>
</dbReference>
<protein>
    <recommendedName>
        <fullName evidence="8">FAD-dependent oxidoreductase</fullName>
    </recommendedName>
</protein>